<proteinExistence type="predicted"/>
<name>A0ABY9PNG8_SERFO</name>
<dbReference type="InterPro" id="IPR036188">
    <property type="entry name" value="FAD/NAD-bd_sf"/>
</dbReference>
<evidence type="ECO:0000313" key="2">
    <source>
        <dbReference type="Proteomes" id="UP001235341"/>
    </source>
</evidence>
<dbReference type="RefSeq" id="WP_309205412.1">
    <property type="nucleotide sequence ID" value="NZ_CP133586.1"/>
</dbReference>
<evidence type="ECO:0000313" key="1">
    <source>
        <dbReference type="EMBL" id="WMT14054.1"/>
    </source>
</evidence>
<dbReference type="SUPFAM" id="SSF51905">
    <property type="entry name" value="FAD/NAD(P)-binding domain"/>
    <property type="match status" value="1"/>
</dbReference>
<dbReference type="Pfam" id="PF13450">
    <property type="entry name" value="NAD_binding_8"/>
    <property type="match status" value="1"/>
</dbReference>
<gene>
    <name evidence="1" type="ORF">RFB13_23100</name>
</gene>
<sequence>MSNSDFDLIVVGGGLSGLATAFYWCSQVDASAKILIIEASSRIGGSSVDHNFKINGHSMAAPGGAQELTFPESFSSIVRSTLTTIGIDLDDLMKNTDFSHYRSRGAKNHAFCFSADQWDRDGIAFWRSEEGIELSDAPLCNEAKSQLSKIFKGEVPWFAGLDETAKLQALQSRSCTEVLTDYGKCHPEVERFFAYWTSPSSGLPFSLHPALDAALVGYPPIGALAPDLPGPWPGLTQAGTKFFNSSSRATYRFPDGNATIARAFLAWLRPDIFHGDTAATRLGETIDFEKLRNPAATRRFHVNETVKAIKPTGEDKVVVETTTSDGRCAKYCGSAVIVATWATECEAIIPALSKEQKTTASAMGRLPIITATVAVSNWRPWEQLGVSSLSWPGHPSWQRAELGFPVKIGAYSPPDSPNKPNTITAIGATTCLHEKPSVAAAMGREFLNQPHQAEKLRDELIRLLECALGPSGFDAQNDIHACQVELWPNGYPCYTTSLDDRDKSVASIEEKKELARGVGRIAIAGADVTDRPFLDSALEAAFDAVSMLHNRITNSNTL</sequence>
<keyword evidence="2" id="KW-1185">Reference proteome</keyword>
<protein>
    <submittedName>
        <fullName evidence="1">NAD(P)-binding protein</fullName>
    </submittedName>
</protein>
<accession>A0ABY9PNG8</accession>
<reference evidence="1 2" key="1">
    <citation type="submission" date="2023-08" db="EMBL/GenBank/DDBJ databases">
        <title>Complete Genome and Methylome dissection of Serratia fonticola NEB369.</title>
        <authorList>
            <person name="Fomenkov A."/>
            <person name="Roberts R.D."/>
        </authorList>
    </citation>
    <scope>NUCLEOTIDE SEQUENCE [LARGE SCALE GENOMIC DNA]</scope>
    <source>
        <strain evidence="1 2">NEB369</strain>
    </source>
</reference>
<dbReference type="Proteomes" id="UP001235341">
    <property type="component" value="Chromosome"/>
</dbReference>
<dbReference type="EMBL" id="CP133586">
    <property type="protein sequence ID" value="WMT14054.1"/>
    <property type="molecule type" value="Genomic_DNA"/>
</dbReference>
<dbReference type="Gene3D" id="3.50.50.60">
    <property type="entry name" value="FAD/NAD(P)-binding domain"/>
    <property type="match status" value="1"/>
</dbReference>
<organism evidence="1 2">
    <name type="scientific">Serratia fonticola</name>
    <dbReference type="NCBI Taxonomy" id="47917"/>
    <lineage>
        <taxon>Bacteria</taxon>
        <taxon>Pseudomonadati</taxon>
        <taxon>Pseudomonadota</taxon>
        <taxon>Gammaproteobacteria</taxon>
        <taxon>Enterobacterales</taxon>
        <taxon>Yersiniaceae</taxon>
        <taxon>Serratia</taxon>
    </lineage>
</organism>